<dbReference type="SUPFAM" id="SSF53659">
    <property type="entry name" value="Isocitrate/Isopropylmalate dehydrogenase-like"/>
    <property type="match status" value="1"/>
</dbReference>
<keyword evidence="5" id="KW-0560">Oxidoreductase</keyword>
<dbReference type="Gene3D" id="3.40.718.10">
    <property type="entry name" value="Isopropylmalate Dehydrogenase"/>
    <property type="match status" value="1"/>
</dbReference>
<accession>A0AA40JQ16</accession>
<dbReference type="AlphaFoldDB" id="A0AA40JQ16"/>
<keyword evidence="3" id="KW-0479">Metal-binding</keyword>
<evidence type="ECO:0000256" key="2">
    <source>
        <dbReference type="ARBA" id="ARBA00022605"/>
    </source>
</evidence>
<dbReference type="GO" id="GO:0046872">
    <property type="term" value="F:metal ion binding"/>
    <property type="evidence" value="ECO:0007669"/>
    <property type="project" value="UniProtKB-KW"/>
</dbReference>
<keyword evidence="4" id="KW-0460">Magnesium</keyword>
<dbReference type="Proteomes" id="UP000032274">
    <property type="component" value="Unassembled WGS sequence"/>
</dbReference>
<keyword evidence="6" id="KW-0520">NAD</keyword>
<gene>
    <name evidence="9" type="ORF">QU38_02360</name>
</gene>
<dbReference type="GO" id="GO:0003862">
    <property type="term" value="F:3-isopropylmalate dehydrogenase activity"/>
    <property type="evidence" value="ECO:0007669"/>
    <property type="project" value="InterPro"/>
</dbReference>
<keyword evidence="7" id="KW-0100">Branched-chain amino acid biosynthesis</keyword>
<dbReference type="PANTHER" id="PTHR42979:SF1">
    <property type="entry name" value="3-ISOPROPYLMALATE DEHYDROGENASE"/>
    <property type="match status" value="1"/>
</dbReference>
<organism evidence="9 10">
    <name type="scientific">Staphylococcus aureus</name>
    <dbReference type="NCBI Taxonomy" id="1280"/>
    <lineage>
        <taxon>Bacteria</taxon>
        <taxon>Bacillati</taxon>
        <taxon>Bacillota</taxon>
        <taxon>Bacilli</taxon>
        <taxon>Bacillales</taxon>
        <taxon>Staphylococcaceae</taxon>
        <taxon>Staphylococcus</taxon>
    </lineage>
</organism>
<evidence type="ECO:0000256" key="3">
    <source>
        <dbReference type="ARBA" id="ARBA00022723"/>
    </source>
</evidence>
<dbReference type="RefSeq" id="WP_044121804.1">
    <property type="nucleotide sequence ID" value="NZ_JXIG01000504.1"/>
</dbReference>
<keyword evidence="1" id="KW-0432">Leucine biosynthesis</keyword>
<evidence type="ECO:0000313" key="10">
    <source>
        <dbReference type="Proteomes" id="UP000032274"/>
    </source>
</evidence>
<dbReference type="InterPro" id="IPR004429">
    <property type="entry name" value="Isopropylmalate_DH"/>
</dbReference>
<dbReference type="PANTHER" id="PTHR42979">
    <property type="entry name" value="3-ISOPROPYLMALATE DEHYDROGENASE"/>
    <property type="match status" value="1"/>
</dbReference>
<keyword evidence="2" id="KW-0028">Amino-acid biosynthesis</keyword>
<dbReference type="Pfam" id="PF00180">
    <property type="entry name" value="Iso_dh"/>
    <property type="match status" value="1"/>
</dbReference>
<dbReference type="InterPro" id="IPR024084">
    <property type="entry name" value="IsoPropMal-DH-like_dom"/>
</dbReference>
<feature type="domain" description="Isopropylmalate dehydrogenase-like" evidence="8">
    <location>
        <begin position="4"/>
        <end position="109"/>
    </location>
</feature>
<dbReference type="GO" id="GO:0005829">
    <property type="term" value="C:cytosol"/>
    <property type="evidence" value="ECO:0007669"/>
    <property type="project" value="TreeGrafter"/>
</dbReference>
<evidence type="ECO:0000256" key="6">
    <source>
        <dbReference type="ARBA" id="ARBA00023027"/>
    </source>
</evidence>
<evidence type="ECO:0000259" key="8">
    <source>
        <dbReference type="Pfam" id="PF00180"/>
    </source>
</evidence>
<evidence type="ECO:0000256" key="4">
    <source>
        <dbReference type="ARBA" id="ARBA00022842"/>
    </source>
</evidence>
<evidence type="ECO:0000256" key="1">
    <source>
        <dbReference type="ARBA" id="ARBA00022430"/>
    </source>
</evidence>
<reference evidence="9 10" key="1">
    <citation type="submission" date="2015-01" db="EMBL/GenBank/DDBJ databases">
        <title>Characterization of Swiss Staphylococcus aureus strains involved in food poisoning.</title>
        <authorList>
            <person name="Crovadore J."/>
            <person name="Chablais R."/>
            <person name="Tonacini J."/>
            <person name="Schnyder B."/>
            <person name="Lefort F."/>
        </authorList>
    </citation>
    <scope>NUCLEOTIDE SEQUENCE [LARGE SCALE GENOMIC DNA]</scope>
    <source>
        <strain evidence="9 10">SA-120</strain>
    </source>
</reference>
<comment type="caution">
    <text evidence="9">The sequence shown here is derived from an EMBL/GenBank/DDBJ whole genome shotgun (WGS) entry which is preliminary data.</text>
</comment>
<dbReference type="GO" id="GO:0009098">
    <property type="term" value="P:L-leucine biosynthetic process"/>
    <property type="evidence" value="ECO:0007669"/>
    <property type="project" value="UniProtKB-KW"/>
</dbReference>
<protein>
    <submittedName>
        <fullName evidence="9">3-isopropylmalate dehydrogenase</fullName>
    </submittedName>
</protein>
<evidence type="ECO:0000313" key="9">
    <source>
        <dbReference type="EMBL" id="KIU01262.1"/>
    </source>
</evidence>
<evidence type="ECO:0000256" key="5">
    <source>
        <dbReference type="ARBA" id="ARBA00023002"/>
    </source>
</evidence>
<feature type="non-terminal residue" evidence="9">
    <location>
        <position position="120"/>
    </location>
</feature>
<sequence length="120" mass="12279">MKLLALPGDGIGPEIMAAALTVLRAADAAHGIGLEIEEMEIGLAALARAGTTLPDAVLERIPAVDGVILGPVSPYESPPRPAGGINPSGELRARFALGANIRPARSRPGLSLLGDRMDLV</sequence>
<name>A0AA40JQ16_STAAU</name>
<proteinExistence type="predicted"/>
<dbReference type="EMBL" id="JXIG01000504">
    <property type="protein sequence ID" value="KIU01262.1"/>
    <property type="molecule type" value="Genomic_DNA"/>
</dbReference>
<evidence type="ECO:0000256" key="7">
    <source>
        <dbReference type="ARBA" id="ARBA00023304"/>
    </source>
</evidence>